<dbReference type="InterPro" id="IPR001173">
    <property type="entry name" value="Glyco_trans_2-like"/>
</dbReference>
<keyword evidence="3" id="KW-1185">Reference proteome</keyword>
<dbReference type="GO" id="GO:0016757">
    <property type="term" value="F:glycosyltransferase activity"/>
    <property type="evidence" value="ECO:0007669"/>
    <property type="project" value="UniProtKB-KW"/>
</dbReference>
<dbReference type="CDD" id="cd00761">
    <property type="entry name" value="Glyco_tranf_GTA_type"/>
    <property type="match status" value="1"/>
</dbReference>
<evidence type="ECO:0000313" key="2">
    <source>
        <dbReference type="EMBL" id="UTI65074.1"/>
    </source>
</evidence>
<dbReference type="Gene3D" id="3.90.550.10">
    <property type="entry name" value="Spore Coat Polysaccharide Biosynthesis Protein SpsA, Chain A"/>
    <property type="match status" value="1"/>
</dbReference>
<dbReference type="RefSeq" id="WP_254571764.1">
    <property type="nucleotide sequence ID" value="NZ_CP098502.1"/>
</dbReference>
<dbReference type="Proteomes" id="UP001056035">
    <property type="component" value="Chromosome"/>
</dbReference>
<evidence type="ECO:0000259" key="1">
    <source>
        <dbReference type="Pfam" id="PF00535"/>
    </source>
</evidence>
<proteinExistence type="predicted"/>
<dbReference type="SUPFAM" id="SSF53448">
    <property type="entry name" value="Nucleotide-diphospho-sugar transferases"/>
    <property type="match status" value="1"/>
</dbReference>
<sequence length="600" mass="63154">MQQVQIRASGRAFAGVRATARRIEEALAAVGVDAAVGDGPPDPSAPALVVDPAAWFAEQPMALSRETLARLMGFSLAPYGSVTLQDDATVGEHMAVLAHPEERCAQHLTRVGCHSRFVPLGARAAAVPTAAAPPLDIVTLGPPTARRLELLARGAAWLDLLRCAHHFDLELPETDADHAHPLRRARILVDVTPAAAGSPDLAAILAAWESGVAVVTDSLGPVPAGEEQLLRGASETLFARAAELSADPARAVALAAAGLAAWSEQIPLRLMGAKLIEALEDARVNRPVRPGGPPVPSAAAAPVPPPRSVLQILRDERAQPDATLRAGLQEVVGRTRALERRLAGLESGGPDDAVTEVVAGPARRGSPRVSVLIPAYAACRTLEETLDSVASAALEGGAPAVEIVLVDDASPQDDAALAVAWAAGRTDLPVTVLRHRRNRGLSASRNAAAEHAAGELLLTLDADDLLRRNGLTRLVAGLDADPGASFAYGILQRFDVGGPIGLVGLHPWSVERFRGGNYVPALALIRREALMAVGGYHGMPWGYEDWDLWCRMAKAGHRGVWVPEIVASYRLREDSMSAGLHLSHLAPLGDMLTRHPELLA</sequence>
<dbReference type="EMBL" id="CP098502">
    <property type="protein sequence ID" value="UTI65074.1"/>
    <property type="molecule type" value="Genomic_DNA"/>
</dbReference>
<evidence type="ECO:0000313" key="3">
    <source>
        <dbReference type="Proteomes" id="UP001056035"/>
    </source>
</evidence>
<name>A0ABY5DU06_9ACTN</name>
<dbReference type="InterPro" id="IPR029044">
    <property type="entry name" value="Nucleotide-diphossugar_trans"/>
</dbReference>
<organism evidence="2 3">
    <name type="scientific">Paraconexibacter antarcticus</name>
    <dbReference type="NCBI Taxonomy" id="2949664"/>
    <lineage>
        <taxon>Bacteria</taxon>
        <taxon>Bacillati</taxon>
        <taxon>Actinomycetota</taxon>
        <taxon>Thermoleophilia</taxon>
        <taxon>Solirubrobacterales</taxon>
        <taxon>Paraconexibacteraceae</taxon>
        <taxon>Paraconexibacter</taxon>
    </lineage>
</organism>
<accession>A0ABY5DU06</accession>
<dbReference type="EC" id="2.4.-.-" evidence="2"/>
<dbReference type="Pfam" id="PF00535">
    <property type="entry name" value="Glycos_transf_2"/>
    <property type="match status" value="1"/>
</dbReference>
<keyword evidence="2" id="KW-0808">Transferase</keyword>
<gene>
    <name evidence="2" type="ORF">NBH00_02425</name>
</gene>
<reference evidence="2 3" key="1">
    <citation type="submission" date="2022-06" db="EMBL/GenBank/DDBJ databases">
        <title>Paraconexibacter antarcticus.</title>
        <authorList>
            <person name="Kim C.S."/>
        </authorList>
    </citation>
    <scope>NUCLEOTIDE SEQUENCE [LARGE SCALE GENOMIC DNA]</scope>
    <source>
        <strain evidence="2 3">02-257</strain>
    </source>
</reference>
<dbReference type="PANTHER" id="PTHR43685">
    <property type="entry name" value="GLYCOSYLTRANSFERASE"/>
    <property type="match status" value="1"/>
</dbReference>
<dbReference type="InterPro" id="IPR050834">
    <property type="entry name" value="Glycosyltransf_2"/>
</dbReference>
<protein>
    <submittedName>
        <fullName evidence="2">Glycosyltransferase</fullName>
        <ecNumber evidence="2">2.4.-.-</ecNumber>
    </submittedName>
</protein>
<feature type="domain" description="Glycosyltransferase 2-like" evidence="1">
    <location>
        <begin position="370"/>
        <end position="511"/>
    </location>
</feature>
<dbReference type="PANTHER" id="PTHR43685:SF2">
    <property type="entry name" value="GLYCOSYLTRANSFERASE 2-LIKE DOMAIN-CONTAINING PROTEIN"/>
    <property type="match status" value="1"/>
</dbReference>
<keyword evidence="2" id="KW-0328">Glycosyltransferase</keyword>